<feature type="domain" description="Ketoreductase" evidence="3">
    <location>
        <begin position="9"/>
        <end position="188"/>
    </location>
</feature>
<dbReference type="PRINTS" id="PR00081">
    <property type="entry name" value="GDHRDH"/>
</dbReference>
<dbReference type="FunFam" id="3.40.50.720:FF:000173">
    <property type="entry name" value="3-oxoacyl-[acyl-carrier protein] reductase"/>
    <property type="match status" value="1"/>
</dbReference>
<dbReference type="InterPro" id="IPR020904">
    <property type="entry name" value="Sc_DH/Rdtase_CS"/>
</dbReference>
<dbReference type="SUPFAM" id="SSF51735">
    <property type="entry name" value="NAD(P)-binding Rossmann-fold domains"/>
    <property type="match status" value="1"/>
</dbReference>
<dbReference type="EMBL" id="LAZR01008716">
    <property type="protein sequence ID" value="KKM76976.1"/>
    <property type="molecule type" value="Genomic_DNA"/>
</dbReference>
<dbReference type="GO" id="GO:0032787">
    <property type="term" value="P:monocarboxylic acid metabolic process"/>
    <property type="evidence" value="ECO:0007669"/>
    <property type="project" value="UniProtKB-ARBA"/>
</dbReference>
<dbReference type="AlphaFoldDB" id="A0A0F9KQE1"/>
<organism evidence="4">
    <name type="scientific">marine sediment metagenome</name>
    <dbReference type="NCBI Taxonomy" id="412755"/>
    <lineage>
        <taxon>unclassified sequences</taxon>
        <taxon>metagenomes</taxon>
        <taxon>ecological metagenomes</taxon>
    </lineage>
</organism>
<dbReference type="InterPro" id="IPR036291">
    <property type="entry name" value="NAD(P)-bd_dom_sf"/>
</dbReference>
<protein>
    <recommendedName>
        <fullName evidence="3">Ketoreductase domain-containing protein</fullName>
    </recommendedName>
</protein>
<proteinExistence type="inferred from homology"/>
<dbReference type="InterPro" id="IPR002347">
    <property type="entry name" value="SDR_fam"/>
</dbReference>
<accession>A0A0F9KQE1</accession>
<dbReference type="Pfam" id="PF13561">
    <property type="entry name" value="adh_short_C2"/>
    <property type="match status" value="1"/>
</dbReference>
<evidence type="ECO:0000256" key="2">
    <source>
        <dbReference type="ARBA" id="ARBA00023002"/>
    </source>
</evidence>
<keyword evidence="2" id="KW-0560">Oxidoreductase</keyword>
<evidence type="ECO:0000313" key="4">
    <source>
        <dbReference type="EMBL" id="KKM76976.1"/>
    </source>
</evidence>
<comment type="caution">
    <text evidence="4">The sequence shown here is derived from an EMBL/GenBank/DDBJ whole genome shotgun (WGS) entry which is preliminary data.</text>
</comment>
<dbReference type="PRINTS" id="PR00080">
    <property type="entry name" value="SDRFAMILY"/>
</dbReference>
<dbReference type="Gene3D" id="3.40.50.720">
    <property type="entry name" value="NAD(P)-binding Rossmann-like Domain"/>
    <property type="match status" value="1"/>
</dbReference>
<reference evidence="4" key="1">
    <citation type="journal article" date="2015" name="Nature">
        <title>Complex archaea that bridge the gap between prokaryotes and eukaryotes.</title>
        <authorList>
            <person name="Spang A."/>
            <person name="Saw J.H."/>
            <person name="Jorgensen S.L."/>
            <person name="Zaremba-Niedzwiedzka K."/>
            <person name="Martijn J."/>
            <person name="Lind A.E."/>
            <person name="van Eijk R."/>
            <person name="Schleper C."/>
            <person name="Guy L."/>
            <person name="Ettema T.J."/>
        </authorList>
    </citation>
    <scope>NUCLEOTIDE SEQUENCE</scope>
</reference>
<name>A0A0F9KQE1_9ZZZZ</name>
<evidence type="ECO:0000256" key="1">
    <source>
        <dbReference type="ARBA" id="ARBA00006484"/>
    </source>
</evidence>
<dbReference type="PANTHER" id="PTHR42879">
    <property type="entry name" value="3-OXOACYL-(ACYL-CARRIER-PROTEIN) REDUCTASE"/>
    <property type="match status" value="1"/>
</dbReference>
<dbReference type="NCBIfam" id="NF009466">
    <property type="entry name" value="PRK12826.1-2"/>
    <property type="match status" value="1"/>
</dbReference>
<dbReference type="InterPro" id="IPR057326">
    <property type="entry name" value="KR_dom"/>
</dbReference>
<dbReference type="PROSITE" id="PS00061">
    <property type="entry name" value="ADH_SHORT"/>
    <property type="match status" value="1"/>
</dbReference>
<dbReference type="NCBIfam" id="NF005559">
    <property type="entry name" value="PRK07231.1"/>
    <property type="match status" value="1"/>
</dbReference>
<dbReference type="GO" id="GO:0016491">
    <property type="term" value="F:oxidoreductase activity"/>
    <property type="evidence" value="ECO:0007669"/>
    <property type="project" value="UniProtKB-KW"/>
</dbReference>
<dbReference type="PANTHER" id="PTHR42879:SF2">
    <property type="entry name" value="3-OXOACYL-[ACYL-CARRIER-PROTEIN] REDUCTASE FABG"/>
    <property type="match status" value="1"/>
</dbReference>
<sequence length="250" mass="27275">MGTILSEKKTALITGGSRGIGAALCIAFAKAGYRIALNYVSNHMKAKEVEKQVKKKSDCLVIQADVSRSDQVEAMISSVRQHFGRLDVLVNNAGIMANAVFGLIPEEEWDRVIAVHLKGTYLCSKSASTLMIEQRYGVIINMASICAFRPLVGQSNYAAAKAGIVTLTKSLAKELGRWNIRANCIAPGYIQSDLMDKFAKSEEDKRMFKQIPLRQIGTPENVADLALFLASNQSKYITGETIRIDGGLSI</sequence>
<gene>
    <name evidence="4" type="ORF">LCGC14_1374700</name>
</gene>
<dbReference type="InterPro" id="IPR050259">
    <property type="entry name" value="SDR"/>
</dbReference>
<comment type="similarity">
    <text evidence="1">Belongs to the short-chain dehydrogenases/reductases (SDR) family.</text>
</comment>
<dbReference type="SMART" id="SM00822">
    <property type="entry name" value="PKS_KR"/>
    <property type="match status" value="1"/>
</dbReference>
<evidence type="ECO:0000259" key="3">
    <source>
        <dbReference type="SMART" id="SM00822"/>
    </source>
</evidence>